<dbReference type="InterPro" id="IPR038670">
    <property type="entry name" value="HslJ-like_sf"/>
</dbReference>
<proteinExistence type="predicted"/>
<dbReference type="RefSeq" id="WP_092312402.1">
    <property type="nucleotide sequence ID" value="NZ_FOZV01000007.1"/>
</dbReference>
<dbReference type="Proteomes" id="UP000198788">
    <property type="component" value="Unassembled WGS sequence"/>
</dbReference>
<reference evidence="3" key="1">
    <citation type="submission" date="2016-10" db="EMBL/GenBank/DDBJ databases">
        <authorList>
            <person name="Varghese N."/>
            <person name="Submissions S."/>
        </authorList>
    </citation>
    <scope>NUCLEOTIDE SEQUENCE [LARGE SCALE GENOMIC DNA]</scope>
    <source>
        <strain evidence="3">CGMCC 1.10683</strain>
    </source>
</reference>
<dbReference type="STRING" id="871741.SAMN05192570_2914"/>
<dbReference type="OrthoDB" id="7432862at2"/>
<dbReference type="InterPro" id="IPR005184">
    <property type="entry name" value="DUF306_Meta_HslJ"/>
</dbReference>
<evidence type="ECO:0000313" key="2">
    <source>
        <dbReference type="EMBL" id="SFS83481.1"/>
    </source>
</evidence>
<dbReference type="Pfam" id="PF03724">
    <property type="entry name" value="META"/>
    <property type="match status" value="1"/>
</dbReference>
<keyword evidence="3" id="KW-1185">Reference proteome</keyword>
<dbReference type="Gene3D" id="2.40.128.270">
    <property type="match status" value="1"/>
</dbReference>
<dbReference type="AlphaFoldDB" id="A0A1I6T2J5"/>
<accession>A0A1I6T2J5</accession>
<organism evidence="2 3">
    <name type="scientific">Brevundimonas viscosa</name>
    <dbReference type="NCBI Taxonomy" id="871741"/>
    <lineage>
        <taxon>Bacteria</taxon>
        <taxon>Pseudomonadati</taxon>
        <taxon>Pseudomonadota</taxon>
        <taxon>Alphaproteobacteria</taxon>
        <taxon>Caulobacterales</taxon>
        <taxon>Caulobacteraceae</taxon>
        <taxon>Brevundimonas</taxon>
    </lineage>
</organism>
<feature type="domain" description="DUF306" evidence="1">
    <location>
        <begin position="40"/>
        <end position="140"/>
    </location>
</feature>
<evidence type="ECO:0000313" key="3">
    <source>
        <dbReference type="Proteomes" id="UP000198788"/>
    </source>
</evidence>
<sequence>MRILLMAVCLVACSPAPPVEGPRTQSQAPTQHPAFDDIRGEWRLTEMNGRPAPSATDPDDAHHPITMTVGDFTFRAQSQCVAFWRLYDRQGDRLVVSEANPGAMCARGLSDWETEFSRSLSKATRAERVEETLRLTGPEARLVFEPAPPQPRIDITGRWRLQFFHGAAPPPGSGPVEITISDGRIGANACVFSGWRYRQEGPLLEITSDDGLVCERTLTPFEQRFGSFMDRVIRATLLPDGSLILDSAGEQVEFDRVG</sequence>
<protein>
    <submittedName>
        <fullName evidence="2">Heat shock protein HslJ</fullName>
    </submittedName>
</protein>
<evidence type="ECO:0000259" key="1">
    <source>
        <dbReference type="Pfam" id="PF03724"/>
    </source>
</evidence>
<keyword evidence="2" id="KW-0346">Stress response</keyword>
<name>A0A1I6T2J5_9CAUL</name>
<dbReference type="EMBL" id="FOZV01000007">
    <property type="protein sequence ID" value="SFS83481.1"/>
    <property type="molecule type" value="Genomic_DNA"/>
</dbReference>
<gene>
    <name evidence="2" type="ORF">SAMN05192570_2914</name>
</gene>